<accession>A0A182M7U2</accession>
<keyword evidence="2" id="KW-1185">Reference proteome</keyword>
<sequence length="242" mass="28197">MGGILMVYKFVPTLGTEWEVKFTESGFCKHIEQCFRLHPARYRFECKRINARFHDGVNPWSVPFLQPVSWDLIGVRTRILGPVVKMRTVRSNRTDHPRYFVGFVLQLLGQIAGPGTPCQLDAGFDQLHGLLLIEVEEIHVALDGRLVRVGQYAVRARLQIVQVRFQHRTRIGRVQARRPQRILVRFGPDMLGYLRTEATIDDDHFARGQFKRFALVTTHRHRERCGTERIIIIAERVRDVFR</sequence>
<evidence type="ECO:0000313" key="2">
    <source>
        <dbReference type="Proteomes" id="UP000075883"/>
    </source>
</evidence>
<organism evidence="1 2">
    <name type="scientific">Anopheles culicifacies</name>
    <dbReference type="NCBI Taxonomy" id="139723"/>
    <lineage>
        <taxon>Eukaryota</taxon>
        <taxon>Metazoa</taxon>
        <taxon>Ecdysozoa</taxon>
        <taxon>Arthropoda</taxon>
        <taxon>Hexapoda</taxon>
        <taxon>Insecta</taxon>
        <taxon>Pterygota</taxon>
        <taxon>Neoptera</taxon>
        <taxon>Endopterygota</taxon>
        <taxon>Diptera</taxon>
        <taxon>Nematocera</taxon>
        <taxon>Culicoidea</taxon>
        <taxon>Culicidae</taxon>
        <taxon>Anophelinae</taxon>
        <taxon>Anopheles</taxon>
        <taxon>culicifacies species complex</taxon>
    </lineage>
</organism>
<dbReference type="EMBL" id="AXCM01000493">
    <property type="status" value="NOT_ANNOTATED_CDS"/>
    <property type="molecule type" value="Genomic_DNA"/>
</dbReference>
<dbReference type="VEuPathDB" id="VectorBase:ACUA011621"/>
<dbReference type="Proteomes" id="UP000075883">
    <property type="component" value="Unassembled WGS sequence"/>
</dbReference>
<protein>
    <submittedName>
        <fullName evidence="1">Uncharacterized protein</fullName>
    </submittedName>
</protein>
<reference evidence="2" key="1">
    <citation type="submission" date="2013-09" db="EMBL/GenBank/DDBJ databases">
        <title>The Genome Sequence of Anopheles culicifacies species A.</title>
        <authorList>
            <consortium name="The Broad Institute Genomics Platform"/>
            <person name="Neafsey D.E."/>
            <person name="Besansky N."/>
            <person name="Howell P."/>
            <person name="Walton C."/>
            <person name="Young S.K."/>
            <person name="Zeng Q."/>
            <person name="Gargeya S."/>
            <person name="Fitzgerald M."/>
            <person name="Haas B."/>
            <person name="Abouelleil A."/>
            <person name="Allen A.W."/>
            <person name="Alvarado L."/>
            <person name="Arachchi H.M."/>
            <person name="Berlin A.M."/>
            <person name="Chapman S.B."/>
            <person name="Gainer-Dewar J."/>
            <person name="Goldberg J."/>
            <person name="Griggs A."/>
            <person name="Gujja S."/>
            <person name="Hansen M."/>
            <person name="Howarth C."/>
            <person name="Imamovic A."/>
            <person name="Ireland A."/>
            <person name="Larimer J."/>
            <person name="McCowan C."/>
            <person name="Murphy C."/>
            <person name="Pearson M."/>
            <person name="Poon T.W."/>
            <person name="Priest M."/>
            <person name="Roberts A."/>
            <person name="Saif S."/>
            <person name="Shea T."/>
            <person name="Sisk P."/>
            <person name="Sykes S."/>
            <person name="Wortman J."/>
            <person name="Nusbaum C."/>
            <person name="Birren B."/>
        </authorList>
    </citation>
    <scope>NUCLEOTIDE SEQUENCE [LARGE SCALE GENOMIC DNA]</scope>
    <source>
        <strain evidence="2">A-37</strain>
    </source>
</reference>
<reference evidence="1" key="2">
    <citation type="submission" date="2020-05" db="UniProtKB">
        <authorList>
            <consortium name="EnsemblMetazoa"/>
        </authorList>
    </citation>
    <scope>IDENTIFICATION</scope>
    <source>
        <strain evidence="1">A-37</strain>
    </source>
</reference>
<dbReference type="AlphaFoldDB" id="A0A182M7U2"/>
<proteinExistence type="predicted"/>
<dbReference type="EMBL" id="AXCM01000492">
    <property type="status" value="NOT_ANNOTATED_CDS"/>
    <property type="molecule type" value="Genomic_DNA"/>
</dbReference>
<name>A0A182M7U2_9DIPT</name>
<dbReference type="EnsemblMetazoa" id="ACUA011621-RA">
    <property type="protein sequence ID" value="ACUA011621-PA"/>
    <property type="gene ID" value="ACUA011621"/>
</dbReference>
<evidence type="ECO:0000313" key="1">
    <source>
        <dbReference type="EnsemblMetazoa" id="ACUA011621-PA"/>
    </source>
</evidence>